<gene>
    <name evidence="1" type="ORF">A4H02_00790</name>
</gene>
<evidence type="ECO:0008006" key="3">
    <source>
        <dbReference type="Google" id="ProtNLM"/>
    </source>
</evidence>
<proteinExistence type="predicted"/>
<dbReference type="AlphaFoldDB" id="A0A1E3G5E4"/>
<dbReference type="InterPro" id="IPR021133">
    <property type="entry name" value="HEAT_type_2"/>
</dbReference>
<evidence type="ECO:0000313" key="2">
    <source>
        <dbReference type="Proteomes" id="UP000094570"/>
    </source>
</evidence>
<dbReference type="PROSITE" id="PS50077">
    <property type="entry name" value="HEAT_REPEAT"/>
    <property type="match status" value="1"/>
</dbReference>
<keyword evidence="2" id="KW-1185">Reference proteome</keyword>
<dbReference type="Gene3D" id="1.25.10.10">
    <property type="entry name" value="Leucine-rich Repeat Variant"/>
    <property type="match status" value="1"/>
</dbReference>
<dbReference type="STRING" id="1008305.A4H02_00790"/>
<comment type="caution">
    <text evidence="1">The sequence shown here is derived from an EMBL/GenBank/DDBJ whole genome shotgun (WGS) entry which is preliminary data.</text>
</comment>
<accession>A0A1E3G5E4</accession>
<organism evidence="1 2">
    <name type="scientific">Fervidobacterium thailandense</name>
    <dbReference type="NCBI Taxonomy" id="1008305"/>
    <lineage>
        <taxon>Bacteria</taxon>
        <taxon>Thermotogati</taxon>
        <taxon>Thermotogota</taxon>
        <taxon>Thermotogae</taxon>
        <taxon>Thermotogales</taxon>
        <taxon>Fervidobacteriaceae</taxon>
        <taxon>Fervidobacterium</taxon>
    </lineage>
</organism>
<protein>
    <recommendedName>
        <fullName evidence="3">HEAT repeat domain-containing protein</fullName>
    </recommendedName>
</protein>
<dbReference type="Proteomes" id="UP000094570">
    <property type="component" value="Unassembled WGS sequence"/>
</dbReference>
<name>A0A1E3G5E4_9BACT</name>
<dbReference type="SUPFAM" id="SSF48371">
    <property type="entry name" value="ARM repeat"/>
    <property type="match status" value="1"/>
</dbReference>
<dbReference type="EMBL" id="LWAF01000001">
    <property type="protein sequence ID" value="ODN31464.1"/>
    <property type="molecule type" value="Genomic_DNA"/>
</dbReference>
<evidence type="ECO:0000313" key="1">
    <source>
        <dbReference type="EMBL" id="ODN31464.1"/>
    </source>
</evidence>
<sequence length="207" mass="23887">MDRDQREALIQRILTEKGKDAFKDLVRLLDDEDENVRELAAEVIYRLGEEVKPDLEKAIKERIRAGEKNDTVLLYLIDIAGDLELRSVAKDLISALSLYDFEESQLVIYEALAKLGYGEEFYPLLRYMLLEGEERFYFGSQVAMVMSYLDIPEVVSDFVEAIDSGDFRDEDLEIIKKALGNIIARRPSYKEILITLVGEENFENYVL</sequence>
<reference evidence="2" key="1">
    <citation type="submission" date="2016-04" db="EMBL/GenBank/DDBJ databases">
        <title>The genome sequence project of a novel Fervidobacterium isolate from a hot spring in Thailand.</title>
        <authorList>
            <person name="Gonzalez J.M."/>
            <person name="Cuecas A."/>
            <person name="Kanoksilapatham W."/>
        </authorList>
    </citation>
    <scope>NUCLEOTIDE SEQUENCE [LARGE SCALE GENOMIC DNA]</scope>
    <source>
        <strain evidence="2">FC2004</strain>
    </source>
</reference>
<dbReference type="InterPro" id="IPR016024">
    <property type="entry name" value="ARM-type_fold"/>
</dbReference>
<dbReference type="InterPro" id="IPR011989">
    <property type="entry name" value="ARM-like"/>
</dbReference>